<dbReference type="PANTHER" id="PTHR32060">
    <property type="entry name" value="TAIL-SPECIFIC PROTEASE"/>
    <property type="match status" value="1"/>
</dbReference>
<evidence type="ECO:0000313" key="3">
    <source>
        <dbReference type="Proteomes" id="UP000187941"/>
    </source>
</evidence>
<keyword evidence="3" id="KW-1185">Reference proteome</keyword>
<name>A0A1P9WXF6_9BACT</name>
<sequence length="432" mass="49269">MLRIFLTLAFIHVSFSGKSQSVLDTLTYQEKVRGISTFWKEAAYNFVFFDKIAVDWDSAYCAYLPRAIAAKNVLEYYQVLSDFATLLKDGHTGIFTPDYFWKEIGPPPLQLRRVGSKYFVSRIDERLVDEIAVGTEVIRINNEMPSDFLARRNSLNGLKGTELTFTFQDNLKQSYSKTLKRVAGKEQVNYLPPLTWVPFQHKQLNQTMYYVRINTFADSTVVARFRDILPQIQQAKYLILDVRENGGGNSMYARKIAEHLVDRDYVVGSAWRARVHNSVKKAYGSFAAAGYKSKETIENKDYFFNTNWEFHPGDTTRISNEVTKVKIPILVLIGPRTFSAAEDFLIYLDGSKHIQTLGQSTAGSSGQPLLLKLPKGLSARICSKRDTYPDGREFINIGIKPDIFVEKRAEDYLSGIDSELQAAINHLIDQRR</sequence>
<dbReference type="GO" id="GO:0006508">
    <property type="term" value="P:proteolysis"/>
    <property type="evidence" value="ECO:0007669"/>
    <property type="project" value="InterPro"/>
</dbReference>
<gene>
    <name evidence="2" type="ORF">AWR27_12375</name>
</gene>
<dbReference type="AlphaFoldDB" id="A0A1P9WXF6"/>
<dbReference type="GO" id="GO:0030288">
    <property type="term" value="C:outer membrane-bounded periplasmic space"/>
    <property type="evidence" value="ECO:0007669"/>
    <property type="project" value="TreeGrafter"/>
</dbReference>
<dbReference type="SMART" id="SM00245">
    <property type="entry name" value="TSPc"/>
    <property type="match status" value="1"/>
</dbReference>
<dbReference type="GO" id="GO:0004175">
    <property type="term" value="F:endopeptidase activity"/>
    <property type="evidence" value="ECO:0007669"/>
    <property type="project" value="TreeGrafter"/>
</dbReference>
<dbReference type="Pfam" id="PF03572">
    <property type="entry name" value="Peptidase_S41"/>
    <property type="match status" value="1"/>
</dbReference>
<dbReference type="SUPFAM" id="SSF52096">
    <property type="entry name" value="ClpP/crotonase"/>
    <property type="match status" value="1"/>
</dbReference>
<dbReference type="GO" id="GO:0008236">
    <property type="term" value="F:serine-type peptidase activity"/>
    <property type="evidence" value="ECO:0007669"/>
    <property type="project" value="InterPro"/>
</dbReference>
<dbReference type="GO" id="GO:0007165">
    <property type="term" value="P:signal transduction"/>
    <property type="evidence" value="ECO:0007669"/>
    <property type="project" value="TreeGrafter"/>
</dbReference>
<dbReference type="RefSeq" id="WP_077131477.1">
    <property type="nucleotide sequence ID" value="NZ_CP014263.1"/>
</dbReference>
<proteinExistence type="predicted"/>
<protein>
    <recommendedName>
        <fullName evidence="1">Tail specific protease domain-containing protein</fullName>
    </recommendedName>
</protein>
<dbReference type="PANTHER" id="PTHR32060:SF30">
    <property type="entry name" value="CARBOXY-TERMINAL PROCESSING PROTEASE CTPA"/>
    <property type="match status" value="1"/>
</dbReference>
<evidence type="ECO:0000313" key="2">
    <source>
        <dbReference type="EMBL" id="AQG80049.1"/>
    </source>
</evidence>
<dbReference type="OrthoDB" id="6397760at2"/>
<dbReference type="InterPro" id="IPR005151">
    <property type="entry name" value="Tail-specific_protease"/>
</dbReference>
<reference evidence="2 3" key="1">
    <citation type="submission" date="2016-01" db="EMBL/GenBank/DDBJ databases">
        <authorList>
            <person name="Oliw E.H."/>
        </authorList>
    </citation>
    <scope>NUCLEOTIDE SEQUENCE [LARGE SCALE GENOMIC DNA]</scope>
    <source>
        <strain evidence="2 3">DY10</strain>
    </source>
</reference>
<dbReference type="Proteomes" id="UP000187941">
    <property type="component" value="Chromosome"/>
</dbReference>
<evidence type="ECO:0000259" key="1">
    <source>
        <dbReference type="SMART" id="SM00245"/>
    </source>
</evidence>
<feature type="domain" description="Tail specific protease" evidence="1">
    <location>
        <begin position="172"/>
        <end position="406"/>
    </location>
</feature>
<accession>A0A1P9WXF6</accession>
<dbReference type="KEGG" id="smon:AWR27_12375"/>
<dbReference type="EMBL" id="CP014263">
    <property type="protein sequence ID" value="AQG80049.1"/>
    <property type="molecule type" value="Genomic_DNA"/>
</dbReference>
<dbReference type="STRING" id="1178516.AWR27_12375"/>
<organism evidence="2 3">
    <name type="scientific">Spirosoma montaniterrae</name>
    <dbReference type="NCBI Taxonomy" id="1178516"/>
    <lineage>
        <taxon>Bacteria</taxon>
        <taxon>Pseudomonadati</taxon>
        <taxon>Bacteroidota</taxon>
        <taxon>Cytophagia</taxon>
        <taxon>Cytophagales</taxon>
        <taxon>Cytophagaceae</taxon>
        <taxon>Spirosoma</taxon>
    </lineage>
</organism>
<dbReference type="InterPro" id="IPR029045">
    <property type="entry name" value="ClpP/crotonase-like_dom_sf"/>
</dbReference>
<dbReference type="Gene3D" id="3.30.750.44">
    <property type="match status" value="1"/>
</dbReference>
<dbReference type="Gene3D" id="3.90.226.10">
    <property type="entry name" value="2-enoyl-CoA Hydratase, Chain A, domain 1"/>
    <property type="match status" value="1"/>
</dbReference>